<sequence>MSKITWNKGGISVHQQNHQQQQHQQHQHQQHQYSPSQQQSSSVLKDRDLLFTILSDLKRVVREYATAATESNCPSIRQLFNQLTLDSLQLQGELYTFMKQNNMYNTPSPALRQEIDKHIQSSHKSEQKTQQLVSQYVAGRSQDAFQYTQPSTNYTQPSTNYAPTFSQYIQPAQSQHYSI</sequence>
<dbReference type="Gene3D" id="1.20.1260.10">
    <property type="match status" value="1"/>
</dbReference>
<accession>A0A7X3FIB3</accession>
<evidence type="ECO:0000256" key="1">
    <source>
        <dbReference type="SAM" id="MobiDB-lite"/>
    </source>
</evidence>
<evidence type="ECO:0000313" key="3">
    <source>
        <dbReference type="Proteomes" id="UP000490800"/>
    </source>
</evidence>
<dbReference type="InterPro" id="IPR012851">
    <property type="entry name" value="Spore_coat_CotF-like"/>
</dbReference>
<feature type="region of interest" description="Disordered" evidence="1">
    <location>
        <begin position="1"/>
        <end position="40"/>
    </location>
</feature>
<feature type="compositionally biased region" description="Low complexity" evidence="1">
    <location>
        <begin position="12"/>
        <end position="24"/>
    </location>
</feature>
<dbReference type="InterPro" id="IPR012347">
    <property type="entry name" value="Ferritin-like"/>
</dbReference>
<protein>
    <submittedName>
        <fullName evidence="2">Spore coat protein</fullName>
    </submittedName>
</protein>
<comment type="caution">
    <text evidence="2">The sequence shown here is derived from an EMBL/GenBank/DDBJ whole genome shotgun (WGS) entry which is preliminary data.</text>
</comment>
<keyword evidence="3" id="KW-1185">Reference proteome</keyword>
<proteinExistence type="predicted"/>
<organism evidence="2 3">
    <name type="scientific">Paenibacillus lutrae</name>
    <dbReference type="NCBI Taxonomy" id="2078573"/>
    <lineage>
        <taxon>Bacteria</taxon>
        <taxon>Bacillati</taxon>
        <taxon>Bacillota</taxon>
        <taxon>Bacilli</taxon>
        <taxon>Bacillales</taxon>
        <taxon>Paenibacillaceae</taxon>
        <taxon>Paenibacillus</taxon>
    </lineage>
</organism>
<keyword evidence="2" id="KW-0167">Capsid protein</keyword>
<dbReference type="EMBL" id="RHLK01000004">
    <property type="protein sequence ID" value="MVO99881.1"/>
    <property type="molecule type" value="Genomic_DNA"/>
</dbReference>
<dbReference type="Proteomes" id="UP000490800">
    <property type="component" value="Unassembled WGS sequence"/>
</dbReference>
<keyword evidence="2" id="KW-0946">Virion</keyword>
<name>A0A7X3FIB3_9BACL</name>
<dbReference type="Pfam" id="PF07875">
    <property type="entry name" value="Coat_F"/>
    <property type="match status" value="1"/>
</dbReference>
<feature type="compositionally biased region" description="Low complexity" evidence="1">
    <location>
        <begin position="30"/>
        <end position="40"/>
    </location>
</feature>
<dbReference type="AlphaFoldDB" id="A0A7X3FIB3"/>
<gene>
    <name evidence="2" type="ORF">EDM21_10110</name>
</gene>
<evidence type="ECO:0000313" key="2">
    <source>
        <dbReference type="EMBL" id="MVO99881.1"/>
    </source>
</evidence>
<reference evidence="2 3" key="1">
    <citation type="journal article" date="2019" name="Microorganisms">
        <title>Paenibacillus lutrae sp. nov., A Chitinolytic Species Isolated from A River Otter in Castril Natural Park, Granada, Spain.</title>
        <authorList>
            <person name="Rodriguez M."/>
            <person name="Reina J.C."/>
            <person name="Bejar V."/>
            <person name="Llamas I."/>
        </authorList>
    </citation>
    <scope>NUCLEOTIDE SEQUENCE [LARGE SCALE GENOMIC DNA]</scope>
    <source>
        <strain evidence="2 3">N10</strain>
    </source>
</reference>